<protein>
    <submittedName>
        <fullName evidence="2">Uncharacterized protein</fullName>
    </submittedName>
</protein>
<comment type="caution">
    <text evidence="2">The sequence shown here is derived from an EMBL/GenBank/DDBJ whole genome shotgun (WGS) entry which is preliminary data.</text>
</comment>
<dbReference type="Proteomes" id="UP000325411">
    <property type="component" value="Unassembled WGS sequence"/>
</dbReference>
<dbReference type="EMBL" id="VXCE01000009">
    <property type="protein sequence ID" value="KAA8477285.1"/>
    <property type="molecule type" value="Genomic_DNA"/>
</dbReference>
<evidence type="ECO:0000313" key="2">
    <source>
        <dbReference type="EMBL" id="KAA8477285.1"/>
    </source>
</evidence>
<feature type="transmembrane region" description="Helical" evidence="1">
    <location>
        <begin position="45"/>
        <end position="64"/>
    </location>
</feature>
<keyword evidence="1" id="KW-1133">Transmembrane helix</keyword>
<accession>A0A5M9GU47</accession>
<reference evidence="2 3" key="1">
    <citation type="submission" date="2019-09" db="EMBL/GenBank/DDBJ databases">
        <authorList>
            <person name="Geng P."/>
            <person name="Wan X."/>
            <person name="Zhou G."/>
            <person name="Yuan Z."/>
            <person name="Hu X."/>
        </authorList>
    </citation>
    <scope>NUCLEOTIDE SEQUENCE [LARGE SCALE GENOMIC DNA]</scope>
    <source>
        <strain evidence="2 3">EFR-4</strain>
    </source>
</reference>
<keyword evidence="1" id="KW-0812">Transmembrane</keyword>
<dbReference type="AlphaFoldDB" id="A0A5M9GU47"/>
<organism evidence="2 3">
    <name type="scientific">Bacillus paranthracis</name>
    <dbReference type="NCBI Taxonomy" id="2026186"/>
    <lineage>
        <taxon>Bacteria</taxon>
        <taxon>Bacillati</taxon>
        <taxon>Bacillota</taxon>
        <taxon>Bacilli</taxon>
        <taxon>Bacillales</taxon>
        <taxon>Bacillaceae</taxon>
        <taxon>Bacillus</taxon>
        <taxon>Bacillus cereus group</taxon>
    </lineage>
</organism>
<evidence type="ECO:0000313" key="3">
    <source>
        <dbReference type="Proteomes" id="UP000325411"/>
    </source>
</evidence>
<evidence type="ECO:0000256" key="1">
    <source>
        <dbReference type="SAM" id="Phobius"/>
    </source>
</evidence>
<sequence length="74" mass="8943">MFQSQLQHNLTVRIYSPLQIHSFIFQRLYFFYHTMQLSLREKEKAEMIIFHLYLFTVILIWQSVSPSLFASSAQ</sequence>
<gene>
    <name evidence="2" type="ORF">FYW06_14825</name>
</gene>
<proteinExistence type="predicted"/>
<name>A0A5M9GU47_9BACI</name>
<keyword evidence="1" id="KW-0472">Membrane</keyword>